<evidence type="ECO:0000313" key="2">
    <source>
        <dbReference type="Proteomes" id="UP001260980"/>
    </source>
</evidence>
<organism evidence="1 2">
    <name type="scientific">Paenibacillus violae</name>
    <dbReference type="NCBI Taxonomy" id="3077234"/>
    <lineage>
        <taxon>Bacteria</taxon>
        <taxon>Bacillati</taxon>
        <taxon>Bacillota</taxon>
        <taxon>Bacilli</taxon>
        <taxon>Bacillales</taxon>
        <taxon>Paenibacillaceae</taxon>
        <taxon>Paenibacillus</taxon>
    </lineage>
</organism>
<comment type="caution">
    <text evidence="1">The sequence shown here is derived from an EMBL/GenBank/DDBJ whole genome shotgun (WGS) entry which is preliminary data.</text>
</comment>
<accession>A0ABU3RE16</accession>
<keyword evidence="2" id="KW-1185">Reference proteome</keyword>
<evidence type="ECO:0000313" key="1">
    <source>
        <dbReference type="EMBL" id="MDU0202528.1"/>
    </source>
</evidence>
<dbReference type="RefSeq" id="WP_315952692.1">
    <property type="nucleotide sequence ID" value="NZ_JAWCUD010000004.1"/>
</dbReference>
<proteinExistence type="predicted"/>
<protein>
    <submittedName>
        <fullName evidence="1">Uncharacterized protein</fullName>
    </submittedName>
</protein>
<dbReference type="Proteomes" id="UP001260980">
    <property type="component" value="Unassembled WGS sequence"/>
</dbReference>
<reference evidence="1 2" key="1">
    <citation type="submission" date="2023-10" db="EMBL/GenBank/DDBJ databases">
        <title>Paenibacillus strain PFR10 Genome sequencing and assembly.</title>
        <authorList>
            <person name="Kim I."/>
        </authorList>
    </citation>
    <scope>NUCLEOTIDE SEQUENCE [LARGE SCALE GENOMIC DNA]</scope>
    <source>
        <strain evidence="1 2">PFR10</strain>
    </source>
</reference>
<name>A0ABU3RE16_9BACL</name>
<gene>
    <name evidence="1" type="ORF">RQP52_15595</name>
</gene>
<dbReference type="EMBL" id="JAWCUD010000004">
    <property type="protein sequence ID" value="MDU0202528.1"/>
    <property type="molecule type" value="Genomic_DNA"/>
</dbReference>
<sequence length="52" mass="5817">MTTKGAAMTEFESIRYIEPSLRAGMKFMQRGIEGSIVMLNLLMLPITQPILS</sequence>